<dbReference type="EMBL" id="JACXYZ010000002">
    <property type="protein sequence ID" value="MBD3926298.1"/>
    <property type="molecule type" value="Genomic_DNA"/>
</dbReference>
<proteinExistence type="predicted"/>
<evidence type="ECO:0000313" key="3">
    <source>
        <dbReference type="Proteomes" id="UP000618818"/>
    </source>
</evidence>
<organism evidence="2 3">
    <name type="scientific">Nocardioides cavernae</name>
    <dbReference type="NCBI Taxonomy" id="1921566"/>
    <lineage>
        <taxon>Bacteria</taxon>
        <taxon>Bacillati</taxon>
        <taxon>Actinomycetota</taxon>
        <taxon>Actinomycetes</taxon>
        <taxon>Propionibacteriales</taxon>
        <taxon>Nocardioidaceae</taxon>
        <taxon>Nocardioides</taxon>
    </lineage>
</organism>
<sequence>MSRSRTAALVTWTYAAMFGVPAVPVAIFLAENGRLPSLWGMFDMYAGLWSTQLAQDRVIALLLAYAGLVLAAVWSGWLLWQMRKGGAVLNLGLLPLEAVFWIGFALPIPWLFGIARVALVALAWPELSGSRRQATATTPDAARPSS</sequence>
<accession>A0ABR8NDT5</accession>
<name>A0ABR8NDT5_9ACTN</name>
<feature type="transmembrane region" description="Helical" evidence="1">
    <location>
        <begin position="12"/>
        <end position="30"/>
    </location>
</feature>
<evidence type="ECO:0000256" key="1">
    <source>
        <dbReference type="SAM" id="Phobius"/>
    </source>
</evidence>
<evidence type="ECO:0008006" key="4">
    <source>
        <dbReference type="Google" id="ProtNLM"/>
    </source>
</evidence>
<dbReference type="Proteomes" id="UP000618818">
    <property type="component" value="Unassembled WGS sequence"/>
</dbReference>
<feature type="transmembrane region" description="Helical" evidence="1">
    <location>
        <begin position="58"/>
        <end position="80"/>
    </location>
</feature>
<protein>
    <recommendedName>
        <fullName evidence="4">DUF4345 domain-containing protein</fullName>
    </recommendedName>
</protein>
<keyword evidence="1" id="KW-0472">Membrane</keyword>
<reference evidence="2 3" key="1">
    <citation type="submission" date="2020-09" db="EMBL/GenBank/DDBJ databases">
        <title>novel species in genus Nocardioides.</title>
        <authorList>
            <person name="Zhang G."/>
        </authorList>
    </citation>
    <scope>NUCLEOTIDE SEQUENCE [LARGE SCALE GENOMIC DNA]</scope>
    <source>
        <strain evidence="2 3">KCTC 39551</strain>
    </source>
</reference>
<dbReference type="RefSeq" id="WP_191196125.1">
    <property type="nucleotide sequence ID" value="NZ_JACXYZ010000002.1"/>
</dbReference>
<comment type="caution">
    <text evidence="2">The sequence shown here is derived from an EMBL/GenBank/DDBJ whole genome shotgun (WGS) entry which is preliminary data.</text>
</comment>
<keyword evidence="1" id="KW-1133">Transmembrane helix</keyword>
<keyword evidence="1" id="KW-0812">Transmembrane</keyword>
<keyword evidence="3" id="KW-1185">Reference proteome</keyword>
<gene>
    <name evidence="2" type="ORF">IEZ26_16855</name>
</gene>
<evidence type="ECO:0000313" key="2">
    <source>
        <dbReference type="EMBL" id="MBD3926298.1"/>
    </source>
</evidence>